<dbReference type="InterPro" id="IPR011047">
    <property type="entry name" value="Quinoprotein_ADH-like_sf"/>
</dbReference>
<dbReference type="SUPFAM" id="SSF50998">
    <property type="entry name" value="Quinoprotein alcohol dehydrogenase-like"/>
    <property type="match status" value="1"/>
</dbReference>
<evidence type="ECO:0000313" key="1">
    <source>
        <dbReference type="EMBL" id="RSM84704.1"/>
    </source>
</evidence>
<organism evidence="1 2">
    <name type="scientific">Kibdelosporangium aridum</name>
    <dbReference type="NCBI Taxonomy" id="2030"/>
    <lineage>
        <taxon>Bacteria</taxon>
        <taxon>Bacillati</taxon>
        <taxon>Actinomycetota</taxon>
        <taxon>Actinomycetes</taxon>
        <taxon>Pseudonocardiales</taxon>
        <taxon>Pseudonocardiaceae</taxon>
        <taxon>Kibdelosporangium</taxon>
    </lineage>
</organism>
<dbReference type="AlphaFoldDB" id="A0A428Z9G9"/>
<comment type="caution">
    <text evidence="1">The sequence shown here is derived from an EMBL/GenBank/DDBJ whole genome shotgun (WGS) entry which is preliminary data.</text>
</comment>
<evidence type="ECO:0000313" key="2">
    <source>
        <dbReference type="Proteomes" id="UP000287547"/>
    </source>
</evidence>
<name>A0A428Z9G9_KIBAR</name>
<sequence>MVRDAGAWTLAWIGGELFDVSDRFRRIPLDGSPCLERGEGYDDNLDSVVVSPKGDVFALVNTVGTKALLVAPDGSVIRELSRFDNDADLYRYPLALLTMPNGRTGVVHCPEDSGQLDIEDALTGDRLPLPDGRLDEDLYHSRLAVSADGHYLLSAGWVWMPFDCLAIYDLRRVWDQRGGLAGDGDVAQVRDFSSLEVEGACFVGDNVMIGSDKGLWLWSLTRNEFVWHREFPHPLGDLVAIRDGVLSLYQHPRLHDVGTGDVLAEWPELATGEVKSSLVGDDWFTGPCCIAVDPVHSRFAHTDGSTVTVVQLG</sequence>
<accession>A0A428Z9G9</accession>
<gene>
    <name evidence="1" type="ORF">DMH04_19650</name>
</gene>
<reference evidence="1 2" key="1">
    <citation type="submission" date="2018-05" db="EMBL/GenBank/DDBJ databases">
        <title>Evolution of GPA BGCs.</title>
        <authorList>
            <person name="Waglechner N."/>
            <person name="Wright G.D."/>
        </authorList>
    </citation>
    <scope>NUCLEOTIDE SEQUENCE [LARGE SCALE GENOMIC DNA]</scope>
    <source>
        <strain evidence="1 2">A82846</strain>
    </source>
</reference>
<proteinExistence type="predicted"/>
<dbReference type="EMBL" id="QHKI01000015">
    <property type="protein sequence ID" value="RSM84704.1"/>
    <property type="molecule type" value="Genomic_DNA"/>
</dbReference>
<dbReference type="Proteomes" id="UP000287547">
    <property type="component" value="Unassembled WGS sequence"/>
</dbReference>
<protein>
    <submittedName>
        <fullName evidence="1">Uncharacterized protein</fullName>
    </submittedName>
</protein>